<dbReference type="InterPro" id="IPR003540">
    <property type="entry name" value="ADP-ribosyltransferase"/>
</dbReference>
<gene>
    <name evidence="2" type="ORF">GV791_20255</name>
</gene>
<proteinExistence type="predicted"/>
<name>A0A6P1CT83_9NOCA</name>
<protein>
    <recommendedName>
        <fullName evidence="1">ADP ribosyltransferase domain-containing protein</fullName>
    </recommendedName>
</protein>
<sequence>MFGGSPANELPSDNARHAPMRRFLSNSAGHEYGEQALGRTRDSLPRSQFGELYRYTVNSWINEFLRHDDPSRHLDYLAREDAIYRPLRPLIRDLQITPDLLRHLSHRNDLTPEQRRAMHAVMSDRNPLRRMSELRHNADFYYGMEQTFGTTPTMRVLEAHTRELDRALTRPLPERVEAIRGLRTVEFMTVDDLGTELGAAGSPHDLVGTIQTERSYISSSLGATPPPHFNHQYRLELDVPAGIPGIWMGARSRFPDQRELVLPRGLRYRIVEVVENPQDARYAGVKYVLRAVVIPPGAAE</sequence>
<accession>A0A6P1CT83</accession>
<dbReference type="Pfam" id="PF03496">
    <property type="entry name" value="ADPrib_exo_Tox"/>
    <property type="match status" value="1"/>
</dbReference>
<dbReference type="GO" id="GO:0005576">
    <property type="term" value="C:extracellular region"/>
    <property type="evidence" value="ECO:0007669"/>
    <property type="project" value="InterPro"/>
</dbReference>
<evidence type="ECO:0000313" key="2">
    <source>
        <dbReference type="EMBL" id="NEW34873.1"/>
    </source>
</evidence>
<evidence type="ECO:0000259" key="1">
    <source>
        <dbReference type="Pfam" id="PF03496"/>
    </source>
</evidence>
<reference evidence="2 3" key="1">
    <citation type="submission" date="2020-01" db="EMBL/GenBank/DDBJ databases">
        <title>Genetics and antimicrobial susceptibilities of Nocardia species isolated from the soil; a comparison with species isolated from humans.</title>
        <authorList>
            <person name="Carrasco G."/>
            <person name="Monzon S."/>
            <person name="Sansegundo M."/>
            <person name="Garcia E."/>
            <person name="Garrido N."/>
            <person name="Medina M.J."/>
            <person name="Villalon P."/>
            <person name="Ramirez-Arocha A.C."/>
            <person name="Jimenez P."/>
            <person name="Cuesta I."/>
            <person name="Valdezate S."/>
        </authorList>
    </citation>
    <scope>NUCLEOTIDE SEQUENCE [LARGE SCALE GENOMIC DNA]</scope>
    <source>
        <strain evidence="2 3">CNM20110626</strain>
    </source>
</reference>
<dbReference type="SUPFAM" id="SSF56399">
    <property type="entry name" value="ADP-ribosylation"/>
    <property type="match status" value="1"/>
</dbReference>
<dbReference type="EMBL" id="JAAGVB010000034">
    <property type="protein sequence ID" value="NEW34873.1"/>
    <property type="molecule type" value="Genomic_DNA"/>
</dbReference>
<evidence type="ECO:0000313" key="3">
    <source>
        <dbReference type="Proteomes" id="UP000471166"/>
    </source>
</evidence>
<dbReference type="AlphaFoldDB" id="A0A6P1CT83"/>
<organism evidence="2 3">
    <name type="scientific">Nocardia cyriacigeorgica</name>
    <dbReference type="NCBI Taxonomy" id="135487"/>
    <lineage>
        <taxon>Bacteria</taxon>
        <taxon>Bacillati</taxon>
        <taxon>Actinomycetota</taxon>
        <taxon>Actinomycetes</taxon>
        <taxon>Mycobacteriales</taxon>
        <taxon>Nocardiaceae</taxon>
        <taxon>Nocardia</taxon>
    </lineage>
</organism>
<feature type="domain" description="ADP ribosyltransferase" evidence="1">
    <location>
        <begin position="156"/>
        <end position="278"/>
    </location>
</feature>
<dbReference type="Proteomes" id="UP000471166">
    <property type="component" value="Unassembled WGS sequence"/>
</dbReference>
<dbReference type="RefSeq" id="WP_163846002.1">
    <property type="nucleotide sequence ID" value="NZ_JAAGVB010000034.1"/>
</dbReference>
<dbReference type="Gene3D" id="3.90.176.10">
    <property type="entry name" value="Toxin ADP-ribosyltransferase, Chain A, domain 1"/>
    <property type="match status" value="1"/>
</dbReference>
<dbReference type="PROSITE" id="PS51996">
    <property type="entry name" value="TR_MART"/>
    <property type="match status" value="1"/>
</dbReference>
<comment type="caution">
    <text evidence="2">The sequence shown here is derived from an EMBL/GenBank/DDBJ whole genome shotgun (WGS) entry which is preliminary data.</text>
</comment>